<dbReference type="PROSITE" id="PS51257">
    <property type="entry name" value="PROKAR_LIPOPROTEIN"/>
    <property type="match status" value="1"/>
</dbReference>
<evidence type="ECO:0000256" key="2">
    <source>
        <dbReference type="SAM" id="SignalP"/>
    </source>
</evidence>
<keyword evidence="2" id="KW-0732">Signal</keyword>
<gene>
    <name evidence="4" type="ORF">SAMN05192534_12079</name>
</gene>
<protein>
    <submittedName>
        <fullName evidence="4">Spore germination protein D</fullName>
    </submittedName>
</protein>
<dbReference type="NCBIfam" id="NF040801">
    <property type="entry name" value="spore_GerD"/>
    <property type="match status" value="1"/>
</dbReference>
<feature type="region of interest" description="Disordered" evidence="1">
    <location>
        <begin position="179"/>
        <end position="216"/>
    </location>
</feature>
<dbReference type="RefSeq" id="WP_245705278.1">
    <property type="nucleotide sequence ID" value="NZ_FNDK01000020.1"/>
</dbReference>
<accession>A0A1G8HMR3</accession>
<feature type="chain" id="PRO_5011718579" evidence="2">
    <location>
        <begin position="25"/>
        <end position="216"/>
    </location>
</feature>
<dbReference type="Proteomes" id="UP000199163">
    <property type="component" value="Unassembled WGS sequence"/>
</dbReference>
<feature type="signal peptide" evidence="2">
    <location>
        <begin position="1"/>
        <end position="24"/>
    </location>
</feature>
<evidence type="ECO:0000313" key="5">
    <source>
        <dbReference type="Proteomes" id="UP000199163"/>
    </source>
</evidence>
<dbReference type="Pfam" id="PF17898">
    <property type="entry name" value="GerD"/>
    <property type="match status" value="1"/>
</dbReference>
<proteinExistence type="predicted"/>
<sequence length="216" mass="24034">MRYIKTVFVISFCFSLMLGCAAQAEQQGGGDSDYEETKKMLVDLLKTDDGKNAIREILSDEEMKQNIVMDQETVKKSIESTMTSDKGKQFWQEMMKDPEFSKALADSMQQENEKLIKGLMKDPEYQSMLMDVLKDPEMEKTTLELLKGKEYRQQVMNIMTESFESPHFKAKVSEILEKVAEKQMSKEDSGGKEQGGGQSQDGGGGESGGSGEGGGS</sequence>
<feature type="compositionally biased region" description="Basic and acidic residues" evidence="1">
    <location>
        <begin position="179"/>
        <end position="191"/>
    </location>
</feature>
<organism evidence="4 5">
    <name type="scientific">Alteribacillus persepolensis</name>
    <dbReference type="NCBI Taxonomy" id="568899"/>
    <lineage>
        <taxon>Bacteria</taxon>
        <taxon>Bacillati</taxon>
        <taxon>Bacillota</taxon>
        <taxon>Bacilli</taxon>
        <taxon>Bacillales</taxon>
        <taxon>Bacillaceae</taxon>
        <taxon>Alteribacillus</taxon>
    </lineage>
</organism>
<feature type="compositionally biased region" description="Gly residues" evidence="1">
    <location>
        <begin position="192"/>
        <end position="216"/>
    </location>
</feature>
<evidence type="ECO:0000313" key="4">
    <source>
        <dbReference type="EMBL" id="SDI07895.1"/>
    </source>
</evidence>
<name>A0A1G8HMR3_9BACI</name>
<dbReference type="EMBL" id="FNDK01000020">
    <property type="protein sequence ID" value="SDI07895.1"/>
    <property type="molecule type" value="Genomic_DNA"/>
</dbReference>
<dbReference type="STRING" id="568899.SAMN05192534_12079"/>
<dbReference type="InterPro" id="IPR041262">
    <property type="entry name" value="GerD_central"/>
</dbReference>
<reference evidence="4 5" key="1">
    <citation type="submission" date="2016-10" db="EMBL/GenBank/DDBJ databases">
        <authorList>
            <person name="de Groot N.N."/>
        </authorList>
    </citation>
    <scope>NUCLEOTIDE SEQUENCE [LARGE SCALE GENOMIC DNA]</scope>
    <source>
        <strain evidence="4 5">DSM 21632</strain>
    </source>
</reference>
<evidence type="ECO:0000256" key="1">
    <source>
        <dbReference type="SAM" id="MobiDB-lite"/>
    </source>
</evidence>
<keyword evidence="5" id="KW-1185">Reference proteome</keyword>
<feature type="domain" description="Spore germination GerD central core" evidence="3">
    <location>
        <begin position="67"/>
        <end position="180"/>
    </location>
</feature>
<evidence type="ECO:0000259" key="3">
    <source>
        <dbReference type="Pfam" id="PF17898"/>
    </source>
</evidence>
<dbReference type="AlphaFoldDB" id="A0A1G8HMR3"/>